<feature type="compositionally biased region" description="Polar residues" evidence="1">
    <location>
        <begin position="499"/>
        <end position="511"/>
    </location>
</feature>
<feature type="region of interest" description="Disordered" evidence="1">
    <location>
        <begin position="463"/>
        <end position="532"/>
    </location>
</feature>
<keyword evidence="2" id="KW-1133">Transmembrane helix</keyword>
<comment type="caution">
    <text evidence="3">The sequence shown here is derived from an EMBL/GenBank/DDBJ whole genome shotgun (WGS) entry which is preliminary data.</text>
</comment>
<accession>A0AAV9Y1C9</accession>
<dbReference type="AlphaFoldDB" id="A0AAV9Y1C9"/>
<keyword evidence="4" id="KW-1185">Reference proteome</keyword>
<gene>
    <name evidence="3" type="ORF">RS030_172638</name>
</gene>
<evidence type="ECO:0000256" key="2">
    <source>
        <dbReference type="SAM" id="Phobius"/>
    </source>
</evidence>
<feature type="region of interest" description="Disordered" evidence="1">
    <location>
        <begin position="193"/>
        <end position="221"/>
    </location>
</feature>
<evidence type="ECO:0000313" key="4">
    <source>
        <dbReference type="Proteomes" id="UP001311799"/>
    </source>
</evidence>
<keyword evidence="2" id="KW-0812">Transmembrane</keyword>
<feature type="compositionally biased region" description="Basic residues" evidence="1">
    <location>
        <begin position="519"/>
        <end position="532"/>
    </location>
</feature>
<evidence type="ECO:0000256" key="1">
    <source>
        <dbReference type="SAM" id="MobiDB-lite"/>
    </source>
</evidence>
<dbReference type="EMBL" id="JAWDEY010000008">
    <property type="protein sequence ID" value="KAK6590164.1"/>
    <property type="molecule type" value="Genomic_DNA"/>
</dbReference>
<reference evidence="3 4" key="1">
    <citation type="submission" date="2023-10" db="EMBL/GenBank/DDBJ databases">
        <title>Comparative genomics analysis reveals potential genetic determinants of host preference in Cryptosporidium xiaoi.</title>
        <authorList>
            <person name="Xiao L."/>
            <person name="Li J."/>
        </authorList>
    </citation>
    <scope>NUCLEOTIDE SEQUENCE [LARGE SCALE GENOMIC DNA]</scope>
    <source>
        <strain evidence="3 4">52996</strain>
    </source>
</reference>
<feature type="compositionally biased region" description="Basic and acidic residues" evidence="1">
    <location>
        <begin position="195"/>
        <end position="215"/>
    </location>
</feature>
<proteinExistence type="predicted"/>
<dbReference type="Proteomes" id="UP001311799">
    <property type="component" value="Unassembled WGS sequence"/>
</dbReference>
<name>A0AAV9Y1C9_9CRYT</name>
<feature type="compositionally biased region" description="Basic and acidic residues" evidence="1">
    <location>
        <begin position="464"/>
        <end position="484"/>
    </location>
</feature>
<keyword evidence="2" id="KW-0472">Membrane</keyword>
<evidence type="ECO:0000313" key="3">
    <source>
        <dbReference type="EMBL" id="KAK6590164.1"/>
    </source>
</evidence>
<organism evidence="3 4">
    <name type="scientific">Cryptosporidium xiaoi</name>
    <dbReference type="NCBI Taxonomy" id="659607"/>
    <lineage>
        <taxon>Eukaryota</taxon>
        <taxon>Sar</taxon>
        <taxon>Alveolata</taxon>
        <taxon>Apicomplexa</taxon>
        <taxon>Conoidasida</taxon>
        <taxon>Coccidia</taxon>
        <taxon>Eucoccidiorida</taxon>
        <taxon>Eimeriorina</taxon>
        <taxon>Cryptosporidiidae</taxon>
        <taxon>Cryptosporidium</taxon>
    </lineage>
</organism>
<feature type="transmembrane region" description="Helical" evidence="2">
    <location>
        <begin position="7"/>
        <end position="25"/>
    </location>
</feature>
<protein>
    <submittedName>
        <fullName evidence="3">Uncharacterized protein</fullName>
    </submittedName>
</protein>
<sequence length="532" mass="60917">MMTIKYFYLNIFLVLLELFEFIVMSNGFESLSVSTSIGLIGGTAVYYMLTQTYRDTLGGILAGRRCPVLDNGTKDKLVYIDTYKWDGETKTTVSGLLYYFSILVTEFPFTQYKNGGNFEFPWGDINIDRDPLEETFKIREYLESITGGFIRLNITEIDSWNLYPLGTIRLISENREKTINIVEEGLSKSFNKVKNSVDKPSKKKNKGSDKNEEKNCNNSQLSDMVSVPHRRAISSKSPIHVDKNNPKVSYTCPSWVPNGDTSWDELVSIYKYLEPIFEGKNILNKKNVISKNGNLERFSLSLVLFWRERQYDISSIDPVNYDSSNFRKSLGIVERSYATITDVASLAHGKHNGPKVAPWKLIPDSMWKHNPYQSFERVVFSVYSDEVKKVKYNSKNWNVYDYSIGVVLHTFSRDIGLPIIYGQYQEKVSDLKKLYSRNPLMIPKYELKDNGYEEVKGKKAIKRKVSEPSQKKGSDEAPCKEAAEKSGLVESKEPKQESPGDSDNSSTATVKNQDDLNFKKTKQNKKKNKKKK</sequence>